<dbReference type="GO" id="GO:0005634">
    <property type="term" value="C:nucleus"/>
    <property type="evidence" value="ECO:0007669"/>
    <property type="project" value="InterPro"/>
</dbReference>
<dbReference type="SMART" id="SM00868">
    <property type="entry name" value="zf-AD"/>
    <property type="match status" value="1"/>
</dbReference>
<evidence type="ECO:0000313" key="3">
    <source>
        <dbReference type="Proteomes" id="UP001153714"/>
    </source>
</evidence>
<accession>A0A9N9RB25</accession>
<keyword evidence="3" id="KW-1185">Reference proteome</keyword>
<reference evidence="2" key="2">
    <citation type="submission" date="2022-10" db="EMBL/GenBank/DDBJ databases">
        <authorList>
            <consortium name="ENA_rothamsted_submissions"/>
            <consortium name="culmorum"/>
            <person name="King R."/>
        </authorList>
    </citation>
    <scope>NUCLEOTIDE SEQUENCE</scope>
</reference>
<dbReference type="GO" id="GO:0008270">
    <property type="term" value="F:zinc ion binding"/>
    <property type="evidence" value="ECO:0007669"/>
    <property type="project" value="InterPro"/>
</dbReference>
<evidence type="ECO:0000259" key="1">
    <source>
        <dbReference type="SMART" id="SM00868"/>
    </source>
</evidence>
<dbReference type="AlphaFoldDB" id="A0A9N9RB25"/>
<reference evidence="2" key="1">
    <citation type="submission" date="2021-12" db="EMBL/GenBank/DDBJ databases">
        <authorList>
            <person name="King R."/>
        </authorList>
    </citation>
    <scope>NUCLEOTIDE SEQUENCE</scope>
</reference>
<dbReference type="SUPFAM" id="SSF57716">
    <property type="entry name" value="Glucocorticoid receptor-like (DNA-binding domain)"/>
    <property type="match status" value="1"/>
</dbReference>
<dbReference type="EMBL" id="OU893336">
    <property type="protein sequence ID" value="CAG9792828.1"/>
    <property type="molecule type" value="Genomic_DNA"/>
</dbReference>
<dbReference type="InterPro" id="IPR012934">
    <property type="entry name" value="Znf_AD"/>
</dbReference>
<sequence>MDDLKVCRICLRTDKFAKYYKLEEFFLKCYYEEITSTPVNVNDGLPKYFCYQCSTILNKYHFFKEKCCFAQRALIQMARVAPLTYDKICNMYSRKHPIIKRGIIEILKADKKVKTFNFQEELQMTPETKTKVLNIDSECDNFESNDDLYADSVQISDNDDELKRKDSPARITYMEEEKSNDKLEEEPVVYEKSLKYCRDFY</sequence>
<name>A0A9N9RB25_9NEOP</name>
<gene>
    <name evidence="2" type="ORF">DIATSA_LOCUS10315</name>
</gene>
<dbReference type="Proteomes" id="UP001153714">
    <property type="component" value="Chromosome 5"/>
</dbReference>
<dbReference type="OrthoDB" id="6365676at2759"/>
<feature type="domain" description="ZAD" evidence="1">
    <location>
        <begin position="6"/>
        <end position="77"/>
    </location>
</feature>
<evidence type="ECO:0000313" key="2">
    <source>
        <dbReference type="EMBL" id="CAG9792828.1"/>
    </source>
</evidence>
<protein>
    <recommendedName>
        <fullName evidence="1">ZAD domain-containing protein</fullName>
    </recommendedName>
</protein>
<proteinExistence type="predicted"/>
<organism evidence="2 3">
    <name type="scientific">Diatraea saccharalis</name>
    <name type="common">sugarcane borer</name>
    <dbReference type="NCBI Taxonomy" id="40085"/>
    <lineage>
        <taxon>Eukaryota</taxon>
        <taxon>Metazoa</taxon>
        <taxon>Ecdysozoa</taxon>
        <taxon>Arthropoda</taxon>
        <taxon>Hexapoda</taxon>
        <taxon>Insecta</taxon>
        <taxon>Pterygota</taxon>
        <taxon>Neoptera</taxon>
        <taxon>Endopterygota</taxon>
        <taxon>Lepidoptera</taxon>
        <taxon>Glossata</taxon>
        <taxon>Ditrysia</taxon>
        <taxon>Pyraloidea</taxon>
        <taxon>Crambidae</taxon>
        <taxon>Crambinae</taxon>
        <taxon>Diatraea</taxon>
    </lineage>
</organism>